<keyword evidence="5" id="KW-0812">Transmembrane</keyword>
<evidence type="ECO:0000256" key="1">
    <source>
        <dbReference type="ARBA" id="ARBA00022512"/>
    </source>
</evidence>
<dbReference type="AlphaFoldDB" id="A0A7W9CD48"/>
<comment type="caution">
    <text evidence="8">The sequence shown here is derived from an EMBL/GenBank/DDBJ whole genome shotgun (WGS) entry which is preliminary data.</text>
</comment>
<keyword evidence="4" id="KW-0572">Peptidoglycan-anchor</keyword>
<keyword evidence="5" id="KW-0472">Membrane</keyword>
<dbReference type="EMBL" id="JACHMU010000001">
    <property type="protein sequence ID" value="MBB5743385.1"/>
    <property type="molecule type" value="Genomic_DNA"/>
</dbReference>
<evidence type="ECO:0000313" key="8">
    <source>
        <dbReference type="EMBL" id="MBB5743385.1"/>
    </source>
</evidence>
<dbReference type="RefSeq" id="WP_184283238.1">
    <property type="nucleotide sequence ID" value="NZ_BAAAPG010000001.1"/>
</dbReference>
<dbReference type="InterPro" id="IPR041033">
    <property type="entry name" value="SpaA_PFL_dom_1"/>
</dbReference>
<dbReference type="Gene3D" id="2.60.40.740">
    <property type="match status" value="1"/>
</dbReference>
<keyword evidence="9" id="KW-1185">Reference proteome</keyword>
<feature type="chain" id="PRO_5030647540" evidence="6">
    <location>
        <begin position="34"/>
        <end position="493"/>
    </location>
</feature>
<dbReference type="NCBIfam" id="NF033902">
    <property type="entry name" value="iso_D2_wall_anc"/>
    <property type="match status" value="1"/>
</dbReference>
<dbReference type="PROSITE" id="PS50847">
    <property type="entry name" value="GRAM_POS_ANCHORING"/>
    <property type="match status" value="1"/>
</dbReference>
<dbReference type="NCBIfam" id="TIGR01167">
    <property type="entry name" value="LPXTG_anchor"/>
    <property type="match status" value="1"/>
</dbReference>
<dbReference type="InterPro" id="IPR032364">
    <property type="entry name" value="GramPos_pilinD1_N"/>
</dbReference>
<evidence type="ECO:0000313" key="9">
    <source>
        <dbReference type="Proteomes" id="UP000517712"/>
    </source>
</evidence>
<keyword evidence="2" id="KW-0964">Secreted</keyword>
<proteinExistence type="predicted"/>
<evidence type="ECO:0000256" key="2">
    <source>
        <dbReference type="ARBA" id="ARBA00022525"/>
    </source>
</evidence>
<evidence type="ECO:0000256" key="5">
    <source>
        <dbReference type="SAM" id="Phobius"/>
    </source>
</evidence>
<name>A0A7W9CD48_9MICO</name>
<dbReference type="Gene3D" id="2.60.40.10">
    <property type="entry name" value="Immunoglobulins"/>
    <property type="match status" value="2"/>
</dbReference>
<accession>A0A7W9CD48</accession>
<gene>
    <name evidence="8" type="ORF">HD600_001882</name>
</gene>
<keyword evidence="1" id="KW-0134">Cell wall</keyword>
<feature type="domain" description="Gram-positive cocci surface proteins LPxTG" evidence="7">
    <location>
        <begin position="457"/>
        <end position="493"/>
    </location>
</feature>
<evidence type="ECO:0000256" key="6">
    <source>
        <dbReference type="SAM" id="SignalP"/>
    </source>
</evidence>
<evidence type="ECO:0000256" key="3">
    <source>
        <dbReference type="ARBA" id="ARBA00022729"/>
    </source>
</evidence>
<dbReference type="Pfam" id="PF00746">
    <property type="entry name" value="Gram_pos_anchor"/>
    <property type="match status" value="1"/>
</dbReference>
<dbReference type="InterPro" id="IPR048052">
    <property type="entry name" value="FM1-like"/>
</dbReference>
<feature type="transmembrane region" description="Helical" evidence="5">
    <location>
        <begin position="466"/>
        <end position="486"/>
    </location>
</feature>
<evidence type="ECO:0000256" key="4">
    <source>
        <dbReference type="ARBA" id="ARBA00023088"/>
    </source>
</evidence>
<sequence length="493" mass="50406">MNERRPIRRLASGVGVLALALAGVIGGASMASATTAGPGQPGAPDEGTLVVYKYAGSATEQSDNGTEQTVDRPPLGGVTFEVTPVGKDSGSGCVALDLGTAAGWADAQVAVGSMPPASPYCLATADSVTQVTDATGTASFSGLPLGLYHVDETAAPAGVVPSVEFYVTLPYASEQGKSTDWLYTVHTYPKNTLEGDGDKTVADPSAHGLGSTVPWTIQSKPIGSFNDGQRLTSFSLHDNLDAKLTYTATPAATLTYTEPGGSPVAVPSFSLTEPTGAGGTLTAAVTDMDWLNERPAGTFFTFSFSTVVTGVGDIKNEGFQNSGGDPVTLGEASTQWGPAEILKHQKGDKKKTLAGAKFSVFDSPNGTDCTGPLGAALTVNGQTEFESGANGVVAIAGLWVGNDNTVASRVYCVVETQEPVGYVKDTTPRMITVKPEATATTTAHIDVANTPVPGPSLPMTGANGTLWFTVGGIALIAMAGGGLLLVRRARSHE</sequence>
<keyword evidence="3 6" id="KW-0732">Signal</keyword>
<feature type="signal peptide" evidence="6">
    <location>
        <begin position="1"/>
        <end position="33"/>
    </location>
</feature>
<protein>
    <submittedName>
        <fullName evidence="8">Fimbrial isopeptide formation D2 family protein/LPXTG-motif cell wall-anchored protein</fullName>
    </submittedName>
</protein>
<keyword evidence="5" id="KW-1133">Transmembrane helix</keyword>
<dbReference type="InterPro" id="IPR019931">
    <property type="entry name" value="LPXTG_anchor"/>
</dbReference>
<organism evidence="8 9">
    <name type="scientific">Microbacterium ginsengiterrae</name>
    <dbReference type="NCBI Taxonomy" id="546115"/>
    <lineage>
        <taxon>Bacteria</taxon>
        <taxon>Bacillati</taxon>
        <taxon>Actinomycetota</taxon>
        <taxon>Actinomycetes</taxon>
        <taxon>Micrococcales</taxon>
        <taxon>Microbacteriaceae</taxon>
        <taxon>Microbacterium</taxon>
    </lineage>
</organism>
<dbReference type="Pfam" id="PF17802">
    <property type="entry name" value="SpaA"/>
    <property type="match status" value="1"/>
</dbReference>
<dbReference type="Pfam" id="PF16555">
    <property type="entry name" value="GramPos_pilinD1"/>
    <property type="match status" value="1"/>
</dbReference>
<evidence type="ECO:0000259" key="7">
    <source>
        <dbReference type="PROSITE" id="PS50847"/>
    </source>
</evidence>
<dbReference type="Proteomes" id="UP000517712">
    <property type="component" value="Unassembled WGS sequence"/>
</dbReference>
<dbReference type="InterPro" id="IPR013783">
    <property type="entry name" value="Ig-like_fold"/>
</dbReference>
<dbReference type="GO" id="GO:0005975">
    <property type="term" value="P:carbohydrate metabolic process"/>
    <property type="evidence" value="ECO:0007669"/>
    <property type="project" value="UniProtKB-ARBA"/>
</dbReference>
<reference evidence="8 9" key="1">
    <citation type="submission" date="2020-08" db="EMBL/GenBank/DDBJ databases">
        <title>Sequencing the genomes of 1000 actinobacteria strains.</title>
        <authorList>
            <person name="Klenk H.-P."/>
        </authorList>
    </citation>
    <scope>NUCLEOTIDE SEQUENCE [LARGE SCALE GENOMIC DNA]</scope>
    <source>
        <strain evidence="8 9">DSM 24823</strain>
    </source>
</reference>